<dbReference type="KEGG" id="hcv:FTV88_0786"/>
<evidence type="ECO:0000256" key="4">
    <source>
        <dbReference type="ARBA" id="ARBA00022679"/>
    </source>
</evidence>
<dbReference type="InterPro" id="IPR036365">
    <property type="entry name" value="PGBD-like_sf"/>
</dbReference>
<sequence>MLMGLMVVAIFGGGWLLWNHVEGKERIALEEEMCIFCLEEDRILYPAVPPLQGTDVEEFQERLKELGFYEGTIHGIYDSETVEAVKRLQNSRGVEIDGYVTEETWPLMESPMEVAQAEGARPFTPPPPGKVSIQADIQQHTLTILSDGEVYMVYPISTGKAKTPSPIGDWKVIEKQKGWGGGFGGYWLGFNVPWGLYGIHGTNKPWSIGHSQSQGCFRMFNDDVGEIYSWIPVGTIVEVIDNRTFPLSKSKYRIGQTGQDIVFIQRKLREKGYDIGYSDGRFGPATEEAIKDLQQKNNVPVDGIVNEEVIKILGLEYEQKS</sequence>
<dbReference type="InterPro" id="IPR036366">
    <property type="entry name" value="PGBDSf"/>
</dbReference>
<dbReference type="GO" id="GO:0071555">
    <property type="term" value="P:cell wall organization"/>
    <property type="evidence" value="ECO:0007669"/>
    <property type="project" value="UniProtKB-UniRule"/>
</dbReference>
<dbReference type="SUPFAM" id="SSF47090">
    <property type="entry name" value="PGBD-like"/>
    <property type="match status" value="2"/>
</dbReference>
<organism evidence="11 12">
    <name type="scientific">Heliorestis convoluta</name>
    <dbReference type="NCBI Taxonomy" id="356322"/>
    <lineage>
        <taxon>Bacteria</taxon>
        <taxon>Bacillati</taxon>
        <taxon>Bacillota</taxon>
        <taxon>Clostridia</taxon>
        <taxon>Eubacteriales</taxon>
        <taxon>Heliobacteriaceae</taxon>
        <taxon>Heliorestis</taxon>
    </lineage>
</organism>
<dbReference type="GO" id="GO:0005576">
    <property type="term" value="C:extracellular region"/>
    <property type="evidence" value="ECO:0007669"/>
    <property type="project" value="TreeGrafter"/>
</dbReference>
<dbReference type="AlphaFoldDB" id="A0A5Q2N0Z8"/>
<dbReference type="Proteomes" id="UP000366051">
    <property type="component" value="Chromosome"/>
</dbReference>
<evidence type="ECO:0000256" key="2">
    <source>
        <dbReference type="ARBA" id="ARBA00005992"/>
    </source>
</evidence>
<dbReference type="GO" id="GO:0071972">
    <property type="term" value="F:peptidoglycan L,D-transpeptidase activity"/>
    <property type="evidence" value="ECO:0007669"/>
    <property type="project" value="TreeGrafter"/>
</dbReference>
<keyword evidence="12" id="KW-1185">Reference proteome</keyword>
<dbReference type="CDD" id="cd16913">
    <property type="entry name" value="YkuD_like"/>
    <property type="match status" value="1"/>
</dbReference>
<protein>
    <submittedName>
        <fullName evidence="11">ErfK/YbiS/YcfS/YnhG family protein</fullName>
    </submittedName>
</protein>
<evidence type="ECO:0000256" key="7">
    <source>
        <dbReference type="ARBA" id="ARBA00022984"/>
    </source>
</evidence>
<dbReference type="PANTHER" id="PTHR30582">
    <property type="entry name" value="L,D-TRANSPEPTIDASE"/>
    <property type="match status" value="1"/>
</dbReference>
<proteinExistence type="inferred from homology"/>
<feature type="active site" description="Nucleophile" evidence="9">
    <location>
        <position position="216"/>
    </location>
</feature>
<accession>A0A5Q2N0Z8</accession>
<dbReference type="Gene3D" id="2.40.440.10">
    <property type="entry name" value="L,D-transpeptidase catalytic domain-like"/>
    <property type="match status" value="1"/>
</dbReference>
<dbReference type="GO" id="GO:0016757">
    <property type="term" value="F:glycosyltransferase activity"/>
    <property type="evidence" value="ECO:0007669"/>
    <property type="project" value="UniProtKB-KW"/>
</dbReference>
<dbReference type="InterPro" id="IPR002477">
    <property type="entry name" value="Peptidoglycan-bd-like"/>
</dbReference>
<dbReference type="Pfam" id="PF03734">
    <property type="entry name" value="YkuD"/>
    <property type="match status" value="1"/>
</dbReference>
<name>A0A5Q2N0Z8_9FIRM</name>
<reference evidence="12" key="1">
    <citation type="submission" date="2019-11" db="EMBL/GenBank/DDBJ databases">
        <title>Genome sequence of Heliorestis convoluta strain HH, an alkaliphilic and minimalistic phototrophic bacterium from a soda lake in Egypt.</title>
        <authorList>
            <person name="Dewey E.D."/>
            <person name="Stokes L.M."/>
            <person name="Burchell B.M."/>
            <person name="Shaffer K.N."/>
            <person name="Huntington A.M."/>
            <person name="Baker J.M."/>
            <person name="Nadendla S."/>
            <person name="Giglio M.G."/>
            <person name="Touchman J.W."/>
            <person name="Blankenship R.E."/>
            <person name="Madigan M.T."/>
            <person name="Sattley W.M."/>
        </authorList>
    </citation>
    <scope>NUCLEOTIDE SEQUENCE [LARGE SCALE GENOMIC DNA]</scope>
    <source>
        <strain evidence="12">HH</strain>
    </source>
</reference>
<evidence type="ECO:0000313" key="11">
    <source>
        <dbReference type="EMBL" id="QGG46962.1"/>
    </source>
</evidence>
<gene>
    <name evidence="11" type="ORF">FTV88_0786</name>
</gene>
<feature type="domain" description="L,D-TPase catalytic" evidence="10">
    <location>
        <begin position="131"/>
        <end position="240"/>
    </location>
</feature>
<dbReference type="Gene3D" id="1.10.101.10">
    <property type="entry name" value="PGBD-like superfamily/PGBD"/>
    <property type="match status" value="2"/>
</dbReference>
<evidence type="ECO:0000256" key="5">
    <source>
        <dbReference type="ARBA" id="ARBA00022801"/>
    </source>
</evidence>
<dbReference type="InterPro" id="IPR005490">
    <property type="entry name" value="LD_TPept_cat_dom"/>
</dbReference>
<evidence type="ECO:0000313" key="12">
    <source>
        <dbReference type="Proteomes" id="UP000366051"/>
    </source>
</evidence>
<keyword evidence="4" id="KW-0808">Transferase</keyword>
<evidence type="ECO:0000256" key="3">
    <source>
        <dbReference type="ARBA" id="ARBA00022676"/>
    </source>
</evidence>
<dbReference type="InterPro" id="IPR050979">
    <property type="entry name" value="LD-transpeptidase"/>
</dbReference>
<keyword evidence="3" id="KW-0328">Glycosyltransferase</keyword>
<keyword evidence="7 9" id="KW-0573">Peptidoglycan synthesis</keyword>
<dbReference type="Pfam" id="PF01471">
    <property type="entry name" value="PG_binding_1"/>
    <property type="match status" value="2"/>
</dbReference>
<keyword evidence="8 9" id="KW-0961">Cell wall biogenesis/degradation</keyword>
<dbReference type="SUPFAM" id="SSF141523">
    <property type="entry name" value="L,D-transpeptidase catalytic domain-like"/>
    <property type="match status" value="1"/>
</dbReference>
<dbReference type="PANTHER" id="PTHR30582:SF24">
    <property type="entry name" value="L,D-TRANSPEPTIDASE ERFK_SRFK-RELATED"/>
    <property type="match status" value="1"/>
</dbReference>
<dbReference type="UniPathway" id="UPA00219"/>
<keyword evidence="6 9" id="KW-0133">Cell shape</keyword>
<dbReference type="GO" id="GO:0018104">
    <property type="term" value="P:peptidoglycan-protein cross-linking"/>
    <property type="evidence" value="ECO:0007669"/>
    <property type="project" value="TreeGrafter"/>
</dbReference>
<dbReference type="RefSeq" id="WP_162007883.1">
    <property type="nucleotide sequence ID" value="NZ_CP045875.1"/>
</dbReference>
<evidence type="ECO:0000256" key="1">
    <source>
        <dbReference type="ARBA" id="ARBA00004752"/>
    </source>
</evidence>
<comment type="similarity">
    <text evidence="2">Belongs to the YkuD family.</text>
</comment>
<evidence type="ECO:0000259" key="10">
    <source>
        <dbReference type="PROSITE" id="PS52029"/>
    </source>
</evidence>
<dbReference type="GO" id="GO:0008360">
    <property type="term" value="P:regulation of cell shape"/>
    <property type="evidence" value="ECO:0007669"/>
    <property type="project" value="UniProtKB-UniRule"/>
</dbReference>
<evidence type="ECO:0000256" key="8">
    <source>
        <dbReference type="ARBA" id="ARBA00023316"/>
    </source>
</evidence>
<evidence type="ECO:0000256" key="6">
    <source>
        <dbReference type="ARBA" id="ARBA00022960"/>
    </source>
</evidence>
<keyword evidence="5" id="KW-0378">Hydrolase</keyword>
<dbReference type="InterPro" id="IPR038063">
    <property type="entry name" value="Transpep_catalytic_dom"/>
</dbReference>
<feature type="active site" description="Proton donor/acceptor" evidence="9">
    <location>
        <position position="200"/>
    </location>
</feature>
<evidence type="ECO:0000256" key="9">
    <source>
        <dbReference type="PROSITE-ProRule" id="PRU01373"/>
    </source>
</evidence>
<dbReference type="EMBL" id="CP045875">
    <property type="protein sequence ID" value="QGG46962.1"/>
    <property type="molecule type" value="Genomic_DNA"/>
</dbReference>
<dbReference type="PROSITE" id="PS52029">
    <property type="entry name" value="LD_TPASE"/>
    <property type="match status" value="1"/>
</dbReference>
<comment type="pathway">
    <text evidence="1 9">Cell wall biogenesis; peptidoglycan biosynthesis.</text>
</comment>